<organism evidence="2">
    <name type="scientific">uncultured Rubellimicrobium sp</name>
    <dbReference type="NCBI Taxonomy" id="543078"/>
    <lineage>
        <taxon>Bacteria</taxon>
        <taxon>Pseudomonadati</taxon>
        <taxon>Pseudomonadota</taxon>
        <taxon>Alphaproteobacteria</taxon>
        <taxon>Rhodobacterales</taxon>
        <taxon>Roseobacteraceae</taxon>
        <taxon>Rubellimicrobium</taxon>
        <taxon>environmental samples</taxon>
    </lineage>
</organism>
<feature type="region of interest" description="Disordered" evidence="1">
    <location>
        <begin position="1"/>
        <end position="104"/>
    </location>
</feature>
<protein>
    <submittedName>
        <fullName evidence="2">Uncharacterized protein</fullName>
    </submittedName>
</protein>
<feature type="non-terminal residue" evidence="2">
    <location>
        <position position="1"/>
    </location>
</feature>
<feature type="non-terminal residue" evidence="2">
    <location>
        <position position="141"/>
    </location>
</feature>
<accession>A0A6J4NB62</accession>
<feature type="compositionally biased region" description="Basic residues" evidence="1">
    <location>
        <begin position="65"/>
        <end position="81"/>
    </location>
</feature>
<proteinExistence type="predicted"/>
<feature type="compositionally biased region" description="Basic residues" evidence="1">
    <location>
        <begin position="41"/>
        <end position="50"/>
    </location>
</feature>
<name>A0A6J4NB62_9RHOB</name>
<reference evidence="2" key="1">
    <citation type="submission" date="2020-02" db="EMBL/GenBank/DDBJ databases">
        <authorList>
            <person name="Meier V. D."/>
        </authorList>
    </citation>
    <scope>NUCLEOTIDE SEQUENCE</scope>
    <source>
        <strain evidence="2">AVDCRST_MAG15</strain>
    </source>
</reference>
<evidence type="ECO:0000313" key="2">
    <source>
        <dbReference type="EMBL" id="CAA9383107.1"/>
    </source>
</evidence>
<evidence type="ECO:0000256" key="1">
    <source>
        <dbReference type="SAM" id="MobiDB-lite"/>
    </source>
</evidence>
<dbReference type="AlphaFoldDB" id="A0A6J4NB62"/>
<gene>
    <name evidence="2" type="ORF">AVDCRST_MAG15-21</name>
</gene>
<feature type="region of interest" description="Disordered" evidence="1">
    <location>
        <begin position="118"/>
        <end position="141"/>
    </location>
</feature>
<dbReference type="EMBL" id="CADCUU010000004">
    <property type="protein sequence ID" value="CAA9383107.1"/>
    <property type="molecule type" value="Genomic_DNA"/>
</dbReference>
<sequence length="141" mass="15554">GSSRQQTPWRIGPARPPGRAVHRGPPPRGDAALVLPLPRGGRGRAHRHEGRRGAGGLLPQPPRPCARRRHDRPRPPHHRHRDAAQAPFPRLAALGPSLRHPRRGGGAYLRLLLRPQALGGPLHRDDGYRPYPRRGPGPVRL</sequence>